<proteinExistence type="inferred from homology"/>
<protein>
    <recommendedName>
        <fullName evidence="5">Enterobactin synthase component D</fullName>
    </recommendedName>
    <alternativeName>
        <fullName evidence="8">4'-phosphopantetheinyl transferase EntD</fullName>
    </alternativeName>
    <alternativeName>
        <fullName evidence="9">Enterochelin synthase D</fullName>
    </alternativeName>
</protein>
<feature type="domain" description="4'-phosphopantetheinyl transferase" evidence="14">
    <location>
        <begin position="197"/>
        <end position="277"/>
    </location>
</feature>
<feature type="binding site" evidence="12">
    <location>
        <position position="135"/>
    </location>
    <ligand>
        <name>CoA</name>
        <dbReference type="ChEBI" id="CHEBI:57287"/>
    </ligand>
</feature>
<dbReference type="InterPro" id="IPR041354">
    <property type="entry name" value="4PPT_N"/>
</dbReference>
<gene>
    <name evidence="16" type="ORF">E5352_18845</name>
</gene>
<dbReference type="Proteomes" id="UP000306631">
    <property type="component" value="Unassembled WGS sequence"/>
</dbReference>
<feature type="binding site" evidence="12">
    <location>
        <position position="249"/>
    </location>
    <ligand>
        <name>CoA</name>
        <dbReference type="ChEBI" id="CHEBI:57287"/>
    </ligand>
</feature>
<feature type="binding site" evidence="13">
    <location>
        <position position="201"/>
    </location>
    <ligand>
        <name>Mg(2+)</name>
        <dbReference type="ChEBI" id="CHEBI:18420"/>
    </ligand>
</feature>
<evidence type="ECO:0000256" key="11">
    <source>
        <dbReference type="ARBA" id="ARBA00049191"/>
    </source>
</evidence>
<dbReference type="Pfam" id="PF01648">
    <property type="entry name" value="ACPS"/>
    <property type="match status" value="1"/>
</dbReference>
<evidence type="ECO:0000256" key="4">
    <source>
        <dbReference type="ARBA" id="ARBA00011503"/>
    </source>
</evidence>
<comment type="pathway">
    <text evidence="2">Siderophore biosynthesis; enterobactin biosynthesis.</text>
</comment>
<feature type="binding site" evidence="12">
    <location>
        <position position="245"/>
    </location>
    <ligand>
        <name>CoA</name>
        <dbReference type="ChEBI" id="CHEBI:57287"/>
    </ligand>
</feature>
<evidence type="ECO:0000256" key="3">
    <source>
        <dbReference type="ARBA" id="ARBA00008342"/>
    </source>
</evidence>
<evidence type="ECO:0000313" key="16">
    <source>
        <dbReference type="EMBL" id="TGY31467.1"/>
    </source>
</evidence>
<evidence type="ECO:0000256" key="5">
    <source>
        <dbReference type="ARBA" id="ARBA00019087"/>
    </source>
</evidence>
<evidence type="ECO:0000256" key="9">
    <source>
        <dbReference type="ARBA" id="ARBA00031996"/>
    </source>
</evidence>
<dbReference type="UniPathway" id="UPA00017"/>
<dbReference type="Pfam" id="PF17837">
    <property type="entry name" value="4PPT_N"/>
    <property type="match status" value="1"/>
</dbReference>
<feature type="binding site" evidence="12">
    <location>
        <position position="201"/>
    </location>
    <ligand>
        <name>CoA</name>
        <dbReference type="ChEBI" id="CHEBI:57287"/>
    </ligand>
</feature>
<dbReference type="GO" id="GO:0009366">
    <property type="term" value="C:enterobactin synthetase complex"/>
    <property type="evidence" value="ECO:0007669"/>
    <property type="project" value="InterPro"/>
</dbReference>
<feature type="binding site" evidence="12">
    <location>
        <position position="259"/>
    </location>
    <ligand>
        <name>CoA</name>
        <dbReference type="ChEBI" id="CHEBI:57287"/>
    </ligand>
</feature>
<accession>A0A4S2CRN5</accession>
<name>A0A4S2CRN5_STEMA</name>
<dbReference type="Gene3D" id="3.90.470.20">
    <property type="entry name" value="4'-phosphopantetheinyl transferase domain"/>
    <property type="match status" value="1"/>
</dbReference>
<dbReference type="GO" id="GO:0009239">
    <property type="term" value="P:enterobactin biosynthetic process"/>
    <property type="evidence" value="ECO:0007669"/>
    <property type="project" value="UniProtKB-UniPathway"/>
</dbReference>
<dbReference type="PANTHER" id="PTHR38096">
    <property type="entry name" value="ENTEROBACTIN SYNTHASE COMPONENT D"/>
    <property type="match status" value="1"/>
</dbReference>
<evidence type="ECO:0000256" key="1">
    <source>
        <dbReference type="ARBA" id="ARBA00003937"/>
    </source>
</evidence>
<organism evidence="16 17">
    <name type="scientific">Stenotrophomonas maltophilia</name>
    <name type="common">Pseudomonas maltophilia</name>
    <name type="synonym">Xanthomonas maltophilia</name>
    <dbReference type="NCBI Taxonomy" id="40324"/>
    <lineage>
        <taxon>Bacteria</taxon>
        <taxon>Pseudomonadati</taxon>
        <taxon>Pseudomonadota</taxon>
        <taxon>Gammaproteobacteria</taxon>
        <taxon>Lysobacterales</taxon>
        <taxon>Lysobacteraceae</taxon>
        <taxon>Stenotrophomonas</taxon>
        <taxon>Stenotrophomonas maltophilia group</taxon>
    </lineage>
</organism>
<evidence type="ECO:0000259" key="14">
    <source>
        <dbReference type="Pfam" id="PF01648"/>
    </source>
</evidence>
<evidence type="ECO:0000256" key="13">
    <source>
        <dbReference type="PIRSR" id="PIRSR603542-2"/>
    </source>
</evidence>
<comment type="catalytic activity">
    <reaction evidence="11">
        <text>apo-[peptidyl-carrier protein] + CoA = holo-[peptidyl-carrier protein] + adenosine 3',5'-bisphosphate + H(+)</text>
        <dbReference type="Rhea" id="RHEA:46228"/>
        <dbReference type="Rhea" id="RHEA-COMP:11479"/>
        <dbReference type="Rhea" id="RHEA-COMP:11480"/>
        <dbReference type="ChEBI" id="CHEBI:15378"/>
        <dbReference type="ChEBI" id="CHEBI:29999"/>
        <dbReference type="ChEBI" id="CHEBI:57287"/>
        <dbReference type="ChEBI" id="CHEBI:58343"/>
        <dbReference type="ChEBI" id="CHEBI:64479"/>
    </reaction>
</comment>
<evidence type="ECO:0000256" key="2">
    <source>
        <dbReference type="ARBA" id="ARBA00004993"/>
    </source>
</evidence>
<comment type="caution">
    <text evidence="16">The sequence shown here is derived from an EMBL/GenBank/DDBJ whole genome shotgun (WGS) entry which is preliminary data.</text>
</comment>
<evidence type="ECO:0000256" key="12">
    <source>
        <dbReference type="PIRSR" id="PIRSR603542-1"/>
    </source>
</evidence>
<dbReference type="AlphaFoldDB" id="A0A4S2CRN5"/>
<dbReference type="SUPFAM" id="SSF56214">
    <property type="entry name" value="4'-phosphopantetheinyl transferase"/>
    <property type="match status" value="1"/>
</dbReference>
<keyword evidence="6 16" id="KW-0808">Transferase</keyword>
<comment type="catalytic activity">
    <reaction evidence="10">
        <text>apo-[aryl-carrier protein] + CoA = holo-[aryl-carrier protein] + adenosine 3',5'-bisphosphate + H(+)</text>
        <dbReference type="Rhea" id="RHEA:48404"/>
        <dbReference type="Rhea" id="RHEA-COMP:15903"/>
        <dbReference type="Rhea" id="RHEA-COMP:17557"/>
        <dbReference type="ChEBI" id="CHEBI:15378"/>
        <dbReference type="ChEBI" id="CHEBI:29999"/>
        <dbReference type="ChEBI" id="CHEBI:57287"/>
        <dbReference type="ChEBI" id="CHEBI:58343"/>
        <dbReference type="ChEBI" id="CHEBI:64479"/>
    </reaction>
</comment>
<feature type="binding site" evidence="13">
    <location>
        <position position="203"/>
    </location>
    <ligand>
        <name>Mg(2+)</name>
        <dbReference type="ChEBI" id="CHEBI:18420"/>
    </ligand>
</feature>
<dbReference type="GO" id="GO:0000287">
    <property type="term" value="F:magnesium ion binding"/>
    <property type="evidence" value="ECO:0007669"/>
    <property type="project" value="InterPro"/>
</dbReference>
<dbReference type="PRINTS" id="PR01399">
    <property type="entry name" value="ENTSNTHTASED"/>
</dbReference>
<comment type="subunit">
    <text evidence="4">EntB, EntD, EntE, and EntF form a multienzyme complex called enterobactin synthase.</text>
</comment>
<comment type="cofactor">
    <cofactor evidence="13">
        <name>Mg(2+)</name>
        <dbReference type="ChEBI" id="CHEBI:18420"/>
    </cofactor>
</comment>
<reference evidence="16 17" key="1">
    <citation type="submission" date="2019-04" db="EMBL/GenBank/DDBJ databases">
        <title>Microbes associate with the intestines of laboratory mice.</title>
        <authorList>
            <person name="Navarre W."/>
            <person name="Wong E."/>
            <person name="Huang K."/>
            <person name="Tropini C."/>
            <person name="Ng K."/>
            <person name="Yu B."/>
        </authorList>
    </citation>
    <scope>NUCLEOTIDE SEQUENCE [LARGE SCALE GENOMIC DNA]</scope>
    <source>
        <strain evidence="16 17">NM62_B4-13</strain>
    </source>
</reference>
<comment type="function">
    <text evidence="1">Involved in the biosynthesis of the siderophore enterobactin (enterochelin), which is a macrocyclic trimeric lactone of N-(2,3-dihydroxybenzoyl)-serine. The serine trilactone serves as a scaffolding for the three catechol functionalities that provide hexadentate coordination for the tightly ligated iron(2+) atoms. Plays an essential role in the assembly of the enterobactin by catalyzing the transfer of the 4'-phosphopantetheine (Ppant) moiety from coenzyme A to the apo-domains of both EntB (ArCP domain) and EntF (PCP domain) to yield their holo-forms which make them competent for the activation of 2,3-dihydroxybenzoate (DHB) and L-serine, respectively.</text>
</comment>
<keyword evidence="7" id="KW-0259">Enterobactin biosynthesis</keyword>
<evidence type="ECO:0000256" key="6">
    <source>
        <dbReference type="ARBA" id="ARBA00022679"/>
    </source>
</evidence>
<dbReference type="OrthoDB" id="8210607at2"/>
<evidence type="ECO:0000313" key="17">
    <source>
        <dbReference type="Proteomes" id="UP000306631"/>
    </source>
</evidence>
<sequence>MDQEHDFVMTTHVFLPFGCGPRGAGQPPADECGGARVPTQIAGSRRLCPDARSRASSTRLPGVVSGRPFMRLNGQDRLELGFRRPDRPDVYRDRMLLRPLLPDGVLLASMPPALADPGQLLPPERAQVAHAVEKRQREYAAGRQLFRHLLADRAEAAAPLVNDADRVPVWPDGIVGAITHCDTLCAVALARSADTVGLGIDVEPARPLPADIHRLVLREAEYAALSELPTAWHALGATLTFCAKEALYKALYPTTREFLDFQQVELRWQGDRFSARVVPATHPAYTSQPLEGRVACDGNHVAAAVLLARLP</sequence>
<evidence type="ECO:0000256" key="7">
    <source>
        <dbReference type="ARBA" id="ARBA00023191"/>
    </source>
</evidence>
<keyword evidence="13" id="KW-0460">Magnesium</keyword>
<feature type="domain" description="4'-phosphopantetheinyl transferase N-terminal" evidence="15">
    <location>
        <begin position="124"/>
        <end position="190"/>
    </location>
</feature>
<dbReference type="GO" id="GO:0008897">
    <property type="term" value="F:holo-[acyl-carrier-protein] synthase activity"/>
    <property type="evidence" value="ECO:0007669"/>
    <property type="project" value="InterPro"/>
</dbReference>
<keyword evidence="13" id="KW-0479">Metal-binding</keyword>
<feature type="binding site" evidence="12">
    <location>
        <position position="143"/>
    </location>
    <ligand>
        <name>CoA</name>
        <dbReference type="ChEBI" id="CHEBI:57287"/>
    </ligand>
</feature>
<evidence type="ECO:0000256" key="10">
    <source>
        <dbReference type="ARBA" id="ARBA00049176"/>
    </source>
</evidence>
<feature type="binding site" evidence="12">
    <location>
        <begin position="179"/>
        <end position="180"/>
    </location>
    <ligand>
        <name>CoA</name>
        <dbReference type="ChEBI" id="CHEBI:57287"/>
    </ligand>
</feature>
<dbReference type="EMBL" id="SRYW01000027">
    <property type="protein sequence ID" value="TGY31467.1"/>
    <property type="molecule type" value="Genomic_DNA"/>
</dbReference>
<dbReference type="GO" id="GO:0005886">
    <property type="term" value="C:plasma membrane"/>
    <property type="evidence" value="ECO:0007669"/>
    <property type="project" value="TreeGrafter"/>
</dbReference>
<evidence type="ECO:0000256" key="8">
    <source>
        <dbReference type="ARBA" id="ARBA00029894"/>
    </source>
</evidence>
<dbReference type="InterPro" id="IPR003542">
    <property type="entry name" value="Enbac_synth_compD-like"/>
</dbReference>
<dbReference type="InterPro" id="IPR037143">
    <property type="entry name" value="4-PPantetheinyl_Trfase_dom_sf"/>
</dbReference>
<dbReference type="PANTHER" id="PTHR38096:SF1">
    <property type="entry name" value="ENTEROBACTIN SYNTHASE COMPONENT D"/>
    <property type="match status" value="1"/>
</dbReference>
<dbReference type="InterPro" id="IPR008278">
    <property type="entry name" value="4-PPantetheinyl_Trfase_dom"/>
</dbReference>
<comment type="similarity">
    <text evidence="3">Belongs to the P-Pant transferase superfamily. EntD family.</text>
</comment>
<evidence type="ECO:0000259" key="15">
    <source>
        <dbReference type="Pfam" id="PF17837"/>
    </source>
</evidence>